<dbReference type="InterPro" id="IPR003675">
    <property type="entry name" value="Rce1/LyrA-like_dom"/>
</dbReference>
<feature type="transmembrane region" description="Helical" evidence="1">
    <location>
        <begin position="51"/>
        <end position="70"/>
    </location>
</feature>
<dbReference type="AlphaFoldDB" id="A0A1M5WS12"/>
<feature type="transmembrane region" description="Helical" evidence="1">
    <location>
        <begin position="187"/>
        <end position="203"/>
    </location>
</feature>
<dbReference type="RefSeq" id="WP_072831713.1">
    <property type="nucleotide sequence ID" value="NZ_FQXP01000006.1"/>
</dbReference>
<feature type="transmembrane region" description="Helical" evidence="1">
    <location>
        <begin position="210"/>
        <end position="226"/>
    </location>
</feature>
<dbReference type="EMBL" id="FQXP01000006">
    <property type="protein sequence ID" value="SHH90310.1"/>
    <property type="molecule type" value="Genomic_DNA"/>
</dbReference>
<keyword evidence="4" id="KW-1185">Reference proteome</keyword>
<accession>A0A1M5WS12</accession>
<dbReference type="OrthoDB" id="4177129at2"/>
<proteinExistence type="predicted"/>
<keyword evidence="1" id="KW-1133">Transmembrane helix</keyword>
<gene>
    <name evidence="3" type="ORF">SAMN02745196_01827</name>
</gene>
<feature type="domain" description="CAAX prenyl protease 2/Lysostaphin resistance protein A-like" evidence="2">
    <location>
        <begin position="133"/>
        <end position="219"/>
    </location>
</feature>
<feature type="transmembrane region" description="Helical" evidence="1">
    <location>
        <begin position="132"/>
        <end position="151"/>
    </location>
</feature>
<dbReference type="Proteomes" id="UP000184526">
    <property type="component" value="Unassembled WGS sequence"/>
</dbReference>
<feature type="transmembrane region" description="Helical" evidence="1">
    <location>
        <begin position="91"/>
        <end position="112"/>
    </location>
</feature>
<dbReference type="PANTHER" id="PTHR43592:SF15">
    <property type="entry name" value="CAAX AMINO TERMINAL PROTEASE FAMILY PROTEIN"/>
    <property type="match status" value="1"/>
</dbReference>
<dbReference type="GO" id="GO:0080120">
    <property type="term" value="P:CAAX-box protein maturation"/>
    <property type="evidence" value="ECO:0007669"/>
    <property type="project" value="UniProtKB-ARBA"/>
</dbReference>
<evidence type="ECO:0000313" key="3">
    <source>
        <dbReference type="EMBL" id="SHH90310.1"/>
    </source>
</evidence>
<feature type="transmembrane region" description="Helical" evidence="1">
    <location>
        <begin position="12"/>
        <end position="36"/>
    </location>
</feature>
<dbReference type="PANTHER" id="PTHR43592">
    <property type="entry name" value="CAAX AMINO TERMINAL PROTEASE"/>
    <property type="match status" value="1"/>
</dbReference>
<dbReference type="GO" id="GO:0004175">
    <property type="term" value="F:endopeptidase activity"/>
    <property type="evidence" value="ECO:0007669"/>
    <property type="project" value="UniProtKB-ARBA"/>
</dbReference>
<dbReference type="STRING" id="1121306.SAMN02745196_01827"/>
<feature type="transmembrane region" description="Helical" evidence="1">
    <location>
        <begin position="232"/>
        <end position="254"/>
    </location>
</feature>
<sequence>MKQGIKIFFNILLYILIAILMTGVVGVFVGLFGIFLGNSPNELKSIINNNIFILIIISYVFSLIMYKMVFSIKKEKFIKRFCFNKFEKTHLGYITMMAVGLSLIACSIMAIFKGEGSAYNSVLTNISSNGYKIFSVVLLVCVIPIFEEIVFRGLIFIELRRGLSFEISAVIQALIFGICHMDVVQGIYTFLLGLLLCFVYEGTVSIWSNIYLHGVFNLLGVLIVPLIMPSNVIIRCAYIIIGIALVAFSSYKFYSVVDMPRKKAIQSFQPEYFL</sequence>
<evidence type="ECO:0000259" key="2">
    <source>
        <dbReference type="Pfam" id="PF02517"/>
    </source>
</evidence>
<evidence type="ECO:0000256" key="1">
    <source>
        <dbReference type="SAM" id="Phobius"/>
    </source>
</evidence>
<protein>
    <recommendedName>
        <fullName evidence="2">CAAX prenyl protease 2/Lysostaphin resistance protein A-like domain-containing protein</fullName>
    </recommendedName>
</protein>
<feature type="transmembrane region" description="Helical" evidence="1">
    <location>
        <begin position="163"/>
        <end position="181"/>
    </location>
</feature>
<evidence type="ECO:0000313" key="4">
    <source>
        <dbReference type="Proteomes" id="UP000184526"/>
    </source>
</evidence>
<dbReference type="Pfam" id="PF02517">
    <property type="entry name" value="Rce1-like"/>
    <property type="match status" value="1"/>
</dbReference>
<reference evidence="3 4" key="1">
    <citation type="submission" date="2016-11" db="EMBL/GenBank/DDBJ databases">
        <authorList>
            <person name="Jaros S."/>
            <person name="Januszkiewicz K."/>
            <person name="Wedrychowicz H."/>
        </authorList>
    </citation>
    <scope>NUCLEOTIDE SEQUENCE [LARGE SCALE GENOMIC DNA]</scope>
    <source>
        <strain evidence="3 4">DSM 3089</strain>
    </source>
</reference>
<name>A0A1M5WS12_9CLOT</name>
<organism evidence="3 4">
    <name type="scientific">Clostridium collagenovorans DSM 3089</name>
    <dbReference type="NCBI Taxonomy" id="1121306"/>
    <lineage>
        <taxon>Bacteria</taxon>
        <taxon>Bacillati</taxon>
        <taxon>Bacillota</taxon>
        <taxon>Clostridia</taxon>
        <taxon>Eubacteriales</taxon>
        <taxon>Clostridiaceae</taxon>
        <taxon>Clostridium</taxon>
    </lineage>
</organism>
<keyword evidence="1" id="KW-0812">Transmembrane</keyword>
<keyword evidence="1" id="KW-0472">Membrane</keyword>